<reference evidence="2" key="2">
    <citation type="submission" date="2020-11" db="EMBL/GenBank/DDBJ databases">
        <authorList>
            <person name="McCartney M.A."/>
            <person name="Auch B."/>
            <person name="Kono T."/>
            <person name="Mallez S."/>
            <person name="Becker A."/>
            <person name="Gohl D.M."/>
            <person name="Silverstein K.A.T."/>
            <person name="Koren S."/>
            <person name="Bechman K.B."/>
            <person name="Herman A."/>
            <person name="Abrahante J.E."/>
            <person name="Garbe J."/>
        </authorList>
    </citation>
    <scope>NUCLEOTIDE SEQUENCE</scope>
    <source>
        <strain evidence="2">Duluth1</strain>
        <tissue evidence="2">Whole animal</tissue>
    </source>
</reference>
<gene>
    <name evidence="2" type="ORF">DPMN_024844</name>
</gene>
<dbReference type="Pfam" id="PF03184">
    <property type="entry name" value="DDE_1"/>
    <property type="match status" value="1"/>
</dbReference>
<accession>A0A9D4LPX5</accession>
<dbReference type="GO" id="GO:0003676">
    <property type="term" value="F:nucleic acid binding"/>
    <property type="evidence" value="ECO:0007669"/>
    <property type="project" value="InterPro"/>
</dbReference>
<evidence type="ECO:0000313" key="2">
    <source>
        <dbReference type="EMBL" id="KAH3861891.1"/>
    </source>
</evidence>
<keyword evidence="3" id="KW-1185">Reference proteome</keyword>
<protein>
    <recommendedName>
        <fullName evidence="1">DDE-1 domain-containing protein</fullName>
    </recommendedName>
</protein>
<proteinExistence type="predicted"/>
<dbReference type="EMBL" id="JAIWYP010000002">
    <property type="protein sequence ID" value="KAH3861891.1"/>
    <property type="molecule type" value="Genomic_DNA"/>
</dbReference>
<reference evidence="2" key="1">
    <citation type="journal article" date="2019" name="bioRxiv">
        <title>The Genome of the Zebra Mussel, Dreissena polymorpha: A Resource for Invasive Species Research.</title>
        <authorList>
            <person name="McCartney M.A."/>
            <person name="Auch B."/>
            <person name="Kono T."/>
            <person name="Mallez S."/>
            <person name="Zhang Y."/>
            <person name="Obille A."/>
            <person name="Becker A."/>
            <person name="Abrahante J.E."/>
            <person name="Garbe J."/>
            <person name="Badalamenti J.P."/>
            <person name="Herman A."/>
            <person name="Mangelson H."/>
            <person name="Liachko I."/>
            <person name="Sullivan S."/>
            <person name="Sone E.D."/>
            <person name="Koren S."/>
            <person name="Silverstein K.A.T."/>
            <person name="Beckman K.B."/>
            <person name="Gohl D.M."/>
        </authorList>
    </citation>
    <scope>NUCLEOTIDE SEQUENCE</scope>
    <source>
        <strain evidence="2">Duluth1</strain>
        <tissue evidence="2">Whole animal</tissue>
    </source>
</reference>
<evidence type="ECO:0000259" key="1">
    <source>
        <dbReference type="Pfam" id="PF03184"/>
    </source>
</evidence>
<dbReference type="InterPro" id="IPR004875">
    <property type="entry name" value="DDE_SF_endonuclease_dom"/>
</dbReference>
<evidence type="ECO:0000313" key="3">
    <source>
        <dbReference type="Proteomes" id="UP000828390"/>
    </source>
</evidence>
<comment type="caution">
    <text evidence="2">The sequence shown here is derived from an EMBL/GenBank/DDBJ whole genome shotgun (WGS) entry which is preliminary data.</text>
</comment>
<dbReference type="Proteomes" id="UP000828390">
    <property type="component" value="Unassembled WGS sequence"/>
</dbReference>
<dbReference type="AlphaFoldDB" id="A0A9D4LPX5"/>
<sequence length="90" mass="10076">MDAAAFKKFLEHFDKNCGLNRPVVLLIDSVSSHLEMKVFEYASSKGIELYRLHPNATHIMQPLDVGVFGHLKKDGMKCYGVSAETIPIIL</sequence>
<feature type="domain" description="DDE-1" evidence="1">
    <location>
        <begin position="1"/>
        <end position="73"/>
    </location>
</feature>
<name>A0A9D4LPX5_DREPO</name>
<organism evidence="2 3">
    <name type="scientific">Dreissena polymorpha</name>
    <name type="common">Zebra mussel</name>
    <name type="synonym">Mytilus polymorpha</name>
    <dbReference type="NCBI Taxonomy" id="45954"/>
    <lineage>
        <taxon>Eukaryota</taxon>
        <taxon>Metazoa</taxon>
        <taxon>Spiralia</taxon>
        <taxon>Lophotrochozoa</taxon>
        <taxon>Mollusca</taxon>
        <taxon>Bivalvia</taxon>
        <taxon>Autobranchia</taxon>
        <taxon>Heteroconchia</taxon>
        <taxon>Euheterodonta</taxon>
        <taxon>Imparidentia</taxon>
        <taxon>Neoheterodontei</taxon>
        <taxon>Myida</taxon>
        <taxon>Dreissenoidea</taxon>
        <taxon>Dreissenidae</taxon>
        <taxon>Dreissena</taxon>
    </lineage>
</organism>